<dbReference type="Gene3D" id="1.10.8.10">
    <property type="entry name" value="DNA helicase RuvA subunit, C-terminal domain"/>
    <property type="match status" value="1"/>
</dbReference>
<comment type="subcellular location">
    <subcellularLocation>
        <location evidence="6">Cytoplasm</location>
    </subcellularLocation>
</comment>
<dbReference type="InterPro" id="IPR012340">
    <property type="entry name" value="NA-bd_OB-fold"/>
</dbReference>
<dbReference type="SUPFAM" id="SSF47781">
    <property type="entry name" value="RuvA domain 2-like"/>
    <property type="match status" value="1"/>
</dbReference>
<comment type="similarity">
    <text evidence="6">Belongs to the RuvA family.</text>
</comment>
<feature type="region of interest" description="Domain III" evidence="6">
    <location>
        <begin position="144"/>
        <end position="197"/>
    </location>
</feature>
<evidence type="ECO:0000256" key="6">
    <source>
        <dbReference type="HAMAP-Rule" id="MF_00031"/>
    </source>
</evidence>
<dbReference type="NCBIfam" id="TIGR00084">
    <property type="entry name" value="ruvA"/>
    <property type="match status" value="1"/>
</dbReference>
<comment type="caution">
    <text evidence="6">Lacks conserved residue(s) required for the propagation of feature annotation.</text>
</comment>
<keyword evidence="8" id="KW-0547">Nucleotide-binding</keyword>
<keyword evidence="4 6" id="KW-0233">DNA recombination</keyword>
<keyword evidence="8" id="KW-0067">ATP-binding</keyword>
<comment type="caution">
    <text evidence="8">The sequence shown here is derived from an EMBL/GenBank/DDBJ whole genome shotgun (WGS) entry which is preliminary data.</text>
</comment>
<dbReference type="SMART" id="SM00278">
    <property type="entry name" value="HhH1"/>
    <property type="match status" value="2"/>
</dbReference>
<comment type="subunit">
    <text evidence="6">Homotetramer. Forms an RuvA(8)-RuvB(12)-Holliday junction (HJ) complex. HJ DNA is sandwiched between 2 RuvA tetramers; dsDNA enters through RuvA and exits via RuvB. An RuvB hexamer assembles on each DNA strand where it exits the tetramer. Each RuvB hexamer is contacted by two RuvA subunits (via domain III) on 2 adjacent RuvB subunits; this complex drives branch migration. In the full resolvosome a probable DNA-RuvA(4)-RuvB(12)-RuvC(2) complex forms which resolves the HJ.</text>
</comment>
<dbReference type="SUPFAM" id="SSF50249">
    <property type="entry name" value="Nucleic acid-binding proteins"/>
    <property type="match status" value="1"/>
</dbReference>
<keyword evidence="8" id="KW-0378">Hydrolase</keyword>
<feature type="domain" description="Helix-hairpin-helix DNA-binding motif class 1" evidence="7">
    <location>
        <begin position="108"/>
        <end position="127"/>
    </location>
</feature>
<dbReference type="Pfam" id="PF07499">
    <property type="entry name" value="RuvA_C"/>
    <property type="match status" value="1"/>
</dbReference>
<dbReference type="GO" id="GO:0016787">
    <property type="term" value="F:hydrolase activity"/>
    <property type="evidence" value="ECO:0007669"/>
    <property type="project" value="UniProtKB-KW"/>
</dbReference>
<dbReference type="Gene3D" id="1.10.150.20">
    <property type="entry name" value="5' to 3' exonuclease, C-terminal subdomain"/>
    <property type="match status" value="1"/>
</dbReference>
<dbReference type="InterPro" id="IPR000085">
    <property type="entry name" value="RuvA"/>
</dbReference>
<evidence type="ECO:0000313" key="8">
    <source>
        <dbReference type="EMBL" id="MDP9807160.1"/>
    </source>
</evidence>
<dbReference type="InterPro" id="IPR003583">
    <property type="entry name" value="Hlx-hairpin-Hlx_DNA-bd_motif"/>
</dbReference>
<name>A0ABT9NIF6_9ACTO</name>
<keyword evidence="1 6" id="KW-0963">Cytoplasm</keyword>
<dbReference type="InterPro" id="IPR010994">
    <property type="entry name" value="RuvA_2-like"/>
</dbReference>
<dbReference type="InterPro" id="IPR036267">
    <property type="entry name" value="RuvA_C_sf"/>
</dbReference>
<keyword evidence="5 6" id="KW-0234">DNA repair</keyword>
<accession>A0ABT9NIF6</accession>
<comment type="function">
    <text evidence="6">The RuvA-RuvB-RuvC complex processes Holliday junction (HJ) DNA during genetic recombination and DNA repair, while the RuvA-RuvB complex plays an important role in the rescue of blocked DNA replication forks via replication fork reversal (RFR). RuvA specifically binds to HJ cruciform DNA, conferring on it an open structure. The RuvB hexamer acts as an ATP-dependent pump, pulling dsDNA into and through the RuvAB complex. HJ branch migration allows RuvC to scan DNA until it finds its consensus sequence, where it cleaves and resolves the cruciform DNA.</text>
</comment>
<sequence length="197" mass="20670">MIASLRGQVIRITAHDAVIEAGGVGYLVLATPDTLADLRLGEEAFVHVSMVVSRENEQTLFGFSGDDAREAFEVLKTVSGIGPRSALQILAALPPNDLRNAIATKDEAALVKVPGIGKKTAQRMVLELEGKLGSAVGSGVPAHSPADQNSDVIDALVNMGWKETDASLALSQAQEQIPAGTVAQLLRGALQILGQRR</sequence>
<evidence type="ECO:0000256" key="1">
    <source>
        <dbReference type="ARBA" id="ARBA00022490"/>
    </source>
</evidence>
<dbReference type="SUPFAM" id="SSF46929">
    <property type="entry name" value="DNA helicase RuvA subunit, C-terminal domain"/>
    <property type="match status" value="1"/>
</dbReference>
<dbReference type="Pfam" id="PF14520">
    <property type="entry name" value="HHH_5"/>
    <property type="match status" value="1"/>
</dbReference>
<reference evidence="8 9" key="1">
    <citation type="submission" date="2023-07" db="EMBL/GenBank/DDBJ databases">
        <title>Sequencing the genomes of 1000 actinobacteria strains.</title>
        <authorList>
            <person name="Klenk H.-P."/>
        </authorList>
    </citation>
    <scope>NUCLEOTIDE SEQUENCE [LARGE SCALE GENOMIC DNA]</scope>
    <source>
        <strain evidence="8 9">DSM 17163</strain>
    </source>
</reference>
<evidence type="ECO:0000256" key="4">
    <source>
        <dbReference type="ARBA" id="ARBA00023172"/>
    </source>
</evidence>
<keyword evidence="2 6" id="KW-0227">DNA damage</keyword>
<dbReference type="EMBL" id="JAUSQX010000001">
    <property type="protein sequence ID" value="MDP9807160.1"/>
    <property type="molecule type" value="Genomic_DNA"/>
</dbReference>
<evidence type="ECO:0000256" key="2">
    <source>
        <dbReference type="ARBA" id="ARBA00022763"/>
    </source>
</evidence>
<dbReference type="Proteomes" id="UP001243212">
    <property type="component" value="Unassembled WGS sequence"/>
</dbReference>
<proteinExistence type="inferred from homology"/>
<dbReference type="Gene3D" id="2.40.50.140">
    <property type="entry name" value="Nucleic acid-binding proteins"/>
    <property type="match status" value="1"/>
</dbReference>
<evidence type="ECO:0000259" key="7">
    <source>
        <dbReference type="SMART" id="SM00278"/>
    </source>
</evidence>
<dbReference type="Pfam" id="PF01330">
    <property type="entry name" value="RuvA_N"/>
    <property type="match status" value="1"/>
</dbReference>
<feature type="domain" description="Helix-hairpin-helix DNA-binding motif class 1" evidence="7">
    <location>
        <begin position="73"/>
        <end position="92"/>
    </location>
</feature>
<keyword evidence="3 6" id="KW-0238">DNA-binding</keyword>
<dbReference type="InterPro" id="IPR013849">
    <property type="entry name" value="DNA_helicase_Holl-junc_RuvA_I"/>
</dbReference>
<comment type="domain">
    <text evidence="6">Has three domains with a flexible linker between the domains II and III and assumes an 'L' shape. Domain III is highly mobile and contacts RuvB.</text>
</comment>
<dbReference type="GO" id="GO:0003678">
    <property type="term" value="F:DNA helicase activity"/>
    <property type="evidence" value="ECO:0007669"/>
    <property type="project" value="UniProtKB-EC"/>
</dbReference>
<keyword evidence="9" id="KW-1185">Reference proteome</keyword>
<evidence type="ECO:0000256" key="5">
    <source>
        <dbReference type="ARBA" id="ARBA00023204"/>
    </source>
</evidence>
<protein>
    <recommendedName>
        <fullName evidence="6">Holliday junction branch migration complex subunit RuvA</fullName>
    </recommendedName>
</protein>
<dbReference type="RefSeq" id="WP_307683329.1">
    <property type="nucleotide sequence ID" value="NZ_JAUSQX010000001.1"/>
</dbReference>
<evidence type="ECO:0000313" key="9">
    <source>
        <dbReference type="Proteomes" id="UP001243212"/>
    </source>
</evidence>
<dbReference type="HAMAP" id="MF_00031">
    <property type="entry name" value="DNA_HJ_migration_RuvA"/>
    <property type="match status" value="1"/>
</dbReference>
<dbReference type="InterPro" id="IPR011114">
    <property type="entry name" value="RuvA_C"/>
</dbReference>
<evidence type="ECO:0000256" key="3">
    <source>
        <dbReference type="ARBA" id="ARBA00023125"/>
    </source>
</evidence>
<keyword evidence="8" id="KW-0347">Helicase</keyword>
<organism evidence="8 9">
    <name type="scientific">Trueperella bonasi</name>
    <dbReference type="NCBI Taxonomy" id="312286"/>
    <lineage>
        <taxon>Bacteria</taxon>
        <taxon>Bacillati</taxon>
        <taxon>Actinomycetota</taxon>
        <taxon>Actinomycetes</taxon>
        <taxon>Actinomycetales</taxon>
        <taxon>Actinomycetaceae</taxon>
        <taxon>Trueperella</taxon>
    </lineage>
</organism>
<gene>
    <name evidence="6" type="primary">ruvA</name>
    <name evidence="8" type="ORF">J2S70_001742</name>
</gene>
<feature type="region of interest" description="Domain I" evidence="6">
    <location>
        <begin position="1"/>
        <end position="64"/>
    </location>
</feature>
<dbReference type="CDD" id="cd14332">
    <property type="entry name" value="UBA_RuvA_C"/>
    <property type="match status" value="1"/>
</dbReference>